<evidence type="ECO:0000256" key="1">
    <source>
        <dbReference type="ARBA" id="ARBA00004202"/>
    </source>
</evidence>
<dbReference type="Pfam" id="PF00005">
    <property type="entry name" value="ABC_tran"/>
    <property type="match status" value="1"/>
</dbReference>
<dbReference type="InterPro" id="IPR003439">
    <property type="entry name" value="ABC_transporter-like_ATP-bd"/>
</dbReference>
<evidence type="ECO:0000256" key="3">
    <source>
        <dbReference type="ARBA" id="ARBA00022475"/>
    </source>
</evidence>
<gene>
    <name evidence="8" type="primary">ssuB_29</name>
    <name evidence="8" type="ORF">SDC9_97315</name>
</gene>
<keyword evidence="8" id="KW-0378">Hydrolase</keyword>
<comment type="subcellular location">
    <subcellularLocation>
        <location evidence="1">Cell membrane</location>
        <topology evidence="1">Peripheral membrane protein</topology>
    </subcellularLocation>
</comment>
<keyword evidence="3" id="KW-1003">Cell membrane</keyword>
<dbReference type="GO" id="GO:0005886">
    <property type="term" value="C:plasma membrane"/>
    <property type="evidence" value="ECO:0007669"/>
    <property type="project" value="UniProtKB-SubCell"/>
</dbReference>
<keyword evidence="2" id="KW-0813">Transport</keyword>
<evidence type="ECO:0000256" key="6">
    <source>
        <dbReference type="ARBA" id="ARBA00023136"/>
    </source>
</evidence>
<dbReference type="GO" id="GO:0016887">
    <property type="term" value="F:ATP hydrolysis activity"/>
    <property type="evidence" value="ECO:0007669"/>
    <property type="project" value="InterPro"/>
</dbReference>
<dbReference type="Gene3D" id="3.40.50.300">
    <property type="entry name" value="P-loop containing nucleotide triphosphate hydrolases"/>
    <property type="match status" value="1"/>
</dbReference>
<dbReference type="PROSITE" id="PS00211">
    <property type="entry name" value="ABC_TRANSPORTER_1"/>
    <property type="match status" value="1"/>
</dbReference>
<evidence type="ECO:0000259" key="7">
    <source>
        <dbReference type="PROSITE" id="PS50893"/>
    </source>
</evidence>
<dbReference type="InterPro" id="IPR003593">
    <property type="entry name" value="AAA+_ATPase"/>
</dbReference>
<dbReference type="InterPro" id="IPR017871">
    <property type="entry name" value="ABC_transporter-like_CS"/>
</dbReference>
<keyword evidence="4" id="KW-0547">Nucleotide-binding</keyword>
<feature type="domain" description="ABC transporter" evidence="7">
    <location>
        <begin position="1"/>
        <end position="186"/>
    </location>
</feature>
<dbReference type="SUPFAM" id="SSF52540">
    <property type="entry name" value="P-loop containing nucleoside triphosphate hydrolases"/>
    <property type="match status" value="1"/>
</dbReference>
<dbReference type="PROSITE" id="PS50893">
    <property type="entry name" value="ABC_TRANSPORTER_2"/>
    <property type="match status" value="1"/>
</dbReference>
<dbReference type="SMART" id="SM00382">
    <property type="entry name" value="AAA"/>
    <property type="match status" value="1"/>
</dbReference>
<accession>A0A645AI88</accession>
<proteinExistence type="predicted"/>
<keyword evidence="5 8" id="KW-0067">ATP-binding</keyword>
<dbReference type="GO" id="GO:0005524">
    <property type="term" value="F:ATP binding"/>
    <property type="evidence" value="ECO:0007669"/>
    <property type="project" value="UniProtKB-KW"/>
</dbReference>
<dbReference type="InterPro" id="IPR050166">
    <property type="entry name" value="ABC_transporter_ATP-bind"/>
</dbReference>
<evidence type="ECO:0000256" key="4">
    <source>
        <dbReference type="ARBA" id="ARBA00022741"/>
    </source>
</evidence>
<comment type="caution">
    <text evidence="8">The sequence shown here is derived from an EMBL/GenBank/DDBJ whole genome shotgun (WGS) entry which is preliminary data.</text>
</comment>
<dbReference type="EMBL" id="VSSQ01013027">
    <property type="protein sequence ID" value="MPM50573.1"/>
    <property type="molecule type" value="Genomic_DNA"/>
</dbReference>
<keyword evidence="6" id="KW-0472">Membrane</keyword>
<dbReference type="PANTHER" id="PTHR42788:SF7">
    <property type="entry name" value="NITRATE ABC TRANSPORTER ATP-BINDING PROTEIN"/>
    <property type="match status" value="1"/>
</dbReference>
<organism evidence="8">
    <name type="scientific">bioreactor metagenome</name>
    <dbReference type="NCBI Taxonomy" id="1076179"/>
    <lineage>
        <taxon>unclassified sequences</taxon>
        <taxon>metagenomes</taxon>
        <taxon>ecological metagenomes</taxon>
    </lineage>
</organism>
<dbReference type="PANTHER" id="PTHR42788">
    <property type="entry name" value="TAURINE IMPORT ATP-BINDING PROTEIN-RELATED"/>
    <property type="match status" value="1"/>
</dbReference>
<dbReference type="EC" id="3.6.3.-" evidence="8"/>
<evidence type="ECO:0000313" key="8">
    <source>
        <dbReference type="EMBL" id="MPM50573.1"/>
    </source>
</evidence>
<dbReference type="AlphaFoldDB" id="A0A645AI88"/>
<dbReference type="InterPro" id="IPR027417">
    <property type="entry name" value="P-loop_NTPase"/>
</dbReference>
<protein>
    <submittedName>
        <fullName evidence="8">Aliphatic sulfonates import ATP-binding protein SsuB</fullName>
        <ecNumber evidence="8">3.6.3.-</ecNumber>
    </submittedName>
</protein>
<evidence type="ECO:0000256" key="2">
    <source>
        <dbReference type="ARBA" id="ARBA00022448"/>
    </source>
</evidence>
<evidence type="ECO:0000256" key="5">
    <source>
        <dbReference type="ARBA" id="ARBA00022840"/>
    </source>
</evidence>
<name>A0A645AI88_9ZZZZ</name>
<reference evidence="8" key="1">
    <citation type="submission" date="2019-08" db="EMBL/GenBank/DDBJ databases">
        <authorList>
            <person name="Kucharzyk K."/>
            <person name="Murdoch R.W."/>
            <person name="Higgins S."/>
            <person name="Loffler F."/>
        </authorList>
    </citation>
    <scope>NUCLEOTIDE SEQUENCE</scope>
</reference>
<sequence length="191" mass="20452">MRAEKLSKSYGDKRVIRDLTAEFPDGEITCVMGPSGCGKTTLLHMLMGLVKPDSGTVIGVPHRIAAVFQEERLCETASAAANVKLVCPPGDIYAHLAAVGLMGEDTTKPVAELSGGMRRRVAVVRALMSNGEALFIDEPFKGLDDETRALTIDYLKKTLAGRTAVVVTHDVRDVEALAAGLIMLEIDPDSE</sequence>